<organism evidence="2 3">
    <name type="scientific">Gigaspora margarita</name>
    <dbReference type="NCBI Taxonomy" id="4874"/>
    <lineage>
        <taxon>Eukaryota</taxon>
        <taxon>Fungi</taxon>
        <taxon>Fungi incertae sedis</taxon>
        <taxon>Mucoromycota</taxon>
        <taxon>Glomeromycotina</taxon>
        <taxon>Glomeromycetes</taxon>
        <taxon>Diversisporales</taxon>
        <taxon>Gigasporaceae</taxon>
        <taxon>Gigaspora</taxon>
    </lineage>
</organism>
<keyword evidence="3" id="KW-1185">Reference proteome</keyword>
<reference evidence="2 3" key="1">
    <citation type="submission" date="2021-06" db="EMBL/GenBank/DDBJ databases">
        <authorList>
            <person name="Kallberg Y."/>
            <person name="Tangrot J."/>
            <person name="Rosling A."/>
        </authorList>
    </citation>
    <scope>NUCLEOTIDE SEQUENCE [LARGE SCALE GENOMIC DNA]</scope>
    <source>
        <strain evidence="2 3">120-4 pot B 10/14</strain>
    </source>
</reference>
<accession>A0ABN7XNH4</accession>
<dbReference type="Proteomes" id="UP000789901">
    <property type="component" value="Unassembled WGS sequence"/>
</dbReference>
<name>A0ABN7XNH4_GIGMA</name>
<dbReference type="InterPro" id="IPR018289">
    <property type="entry name" value="MULE_transposase_dom"/>
</dbReference>
<comment type="caution">
    <text evidence="2">The sequence shown here is derived from an EMBL/GenBank/DDBJ whole genome shotgun (WGS) entry which is preliminary data.</text>
</comment>
<proteinExistence type="predicted"/>
<dbReference type="PANTHER" id="PTHR47718">
    <property type="entry name" value="OS01G0519700 PROTEIN"/>
    <property type="match status" value="1"/>
</dbReference>
<evidence type="ECO:0000313" key="2">
    <source>
        <dbReference type="EMBL" id="CAG8856065.1"/>
    </source>
</evidence>
<evidence type="ECO:0000259" key="1">
    <source>
        <dbReference type="Pfam" id="PF10551"/>
    </source>
</evidence>
<feature type="domain" description="MULE transposase" evidence="1">
    <location>
        <begin position="74"/>
        <end position="161"/>
    </location>
</feature>
<gene>
    <name evidence="2" type="ORF">GMARGA_LOCUS44886</name>
</gene>
<feature type="non-terminal residue" evidence="2">
    <location>
        <position position="192"/>
    </location>
</feature>
<dbReference type="EMBL" id="CAJVQB010155818">
    <property type="protein sequence ID" value="CAG8856065.1"/>
    <property type="molecule type" value="Genomic_DNA"/>
</dbReference>
<dbReference type="Pfam" id="PF10551">
    <property type="entry name" value="MULE"/>
    <property type="match status" value="1"/>
</dbReference>
<protein>
    <submittedName>
        <fullName evidence="2">22238_t:CDS:1</fullName>
    </submittedName>
</protein>
<sequence length="192" mass="22385">LYAAIQKFRPTSKILLNDAALTSNWLDKQKEVDPRWIVVRGWDEDNTFTKLFWMTPEQVKNWIQFSDCVLNNVTHKTNRYSMALSLFVGFNRNRQNIFLAQALLLDESTESHVWIFEEVLKATGKQPRVIMTDADPAVDSAVRQVFSQSYPIYCAFYLSQNINKHLRNCLAGAYRKFIEAFYICRNSLAKET</sequence>
<feature type="non-terminal residue" evidence="2">
    <location>
        <position position="1"/>
    </location>
</feature>
<dbReference type="PANTHER" id="PTHR47718:SF6">
    <property type="entry name" value="PROTEIN FAR1-RELATED SEQUENCE"/>
    <property type="match status" value="1"/>
</dbReference>
<evidence type="ECO:0000313" key="3">
    <source>
        <dbReference type="Proteomes" id="UP000789901"/>
    </source>
</evidence>